<dbReference type="InterPro" id="IPR005829">
    <property type="entry name" value="Sugar_transporter_CS"/>
</dbReference>
<dbReference type="PROSITE" id="PS50850">
    <property type="entry name" value="MFS"/>
    <property type="match status" value="1"/>
</dbReference>
<feature type="transmembrane region" description="Helical" evidence="6">
    <location>
        <begin position="375"/>
        <end position="394"/>
    </location>
</feature>
<dbReference type="OrthoDB" id="5296287at2759"/>
<dbReference type="InParanoid" id="A0A6P8HLS3"/>
<dbReference type="GO" id="GO:0022857">
    <property type="term" value="F:transmembrane transporter activity"/>
    <property type="evidence" value="ECO:0007669"/>
    <property type="project" value="InterPro"/>
</dbReference>
<protein>
    <submittedName>
        <fullName evidence="9">Organic cation transporter protein-like</fullName>
    </submittedName>
</protein>
<organism evidence="8 9">
    <name type="scientific">Actinia tenebrosa</name>
    <name type="common">Australian red waratah sea anemone</name>
    <dbReference type="NCBI Taxonomy" id="6105"/>
    <lineage>
        <taxon>Eukaryota</taxon>
        <taxon>Metazoa</taxon>
        <taxon>Cnidaria</taxon>
        <taxon>Anthozoa</taxon>
        <taxon>Hexacorallia</taxon>
        <taxon>Actiniaria</taxon>
        <taxon>Actiniidae</taxon>
        <taxon>Actinia</taxon>
    </lineage>
</organism>
<dbReference type="Pfam" id="PF00083">
    <property type="entry name" value="Sugar_tr"/>
    <property type="match status" value="1"/>
</dbReference>
<evidence type="ECO:0000256" key="5">
    <source>
        <dbReference type="SAM" id="MobiDB-lite"/>
    </source>
</evidence>
<gene>
    <name evidence="9" type="primary">LOC116293988</name>
</gene>
<name>A0A6P8HLS3_ACTTE</name>
<dbReference type="PROSITE" id="PS00216">
    <property type="entry name" value="SUGAR_TRANSPORT_1"/>
    <property type="match status" value="1"/>
</dbReference>
<dbReference type="PANTHER" id="PTHR24064">
    <property type="entry name" value="SOLUTE CARRIER FAMILY 22 MEMBER"/>
    <property type="match status" value="1"/>
</dbReference>
<dbReference type="KEGG" id="aten:116293988"/>
<dbReference type="FunCoup" id="A0A6P8HLS3">
    <property type="interactions" value="127"/>
</dbReference>
<dbReference type="GO" id="GO:0016020">
    <property type="term" value="C:membrane"/>
    <property type="evidence" value="ECO:0007669"/>
    <property type="project" value="UniProtKB-SubCell"/>
</dbReference>
<feature type="transmembrane region" description="Helical" evidence="6">
    <location>
        <begin position="228"/>
        <end position="246"/>
    </location>
</feature>
<feature type="domain" description="Major facilitator superfamily (MFS) profile" evidence="7">
    <location>
        <begin position="50"/>
        <end position="491"/>
    </location>
</feature>
<feature type="transmembrane region" description="Helical" evidence="6">
    <location>
        <begin position="166"/>
        <end position="187"/>
    </location>
</feature>
<accession>A0A6P8HLS3</accession>
<dbReference type="InterPro" id="IPR005828">
    <property type="entry name" value="MFS_sugar_transport-like"/>
</dbReference>
<dbReference type="RefSeq" id="XP_031557354.1">
    <property type="nucleotide sequence ID" value="XM_031701494.1"/>
</dbReference>
<reference evidence="9" key="1">
    <citation type="submission" date="2025-08" db="UniProtKB">
        <authorList>
            <consortium name="RefSeq"/>
        </authorList>
    </citation>
    <scope>IDENTIFICATION</scope>
    <source>
        <tissue evidence="9">Tentacle</tissue>
    </source>
</reference>
<dbReference type="InterPro" id="IPR020846">
    <property type="entry name" value="MFS_dom"/>
</dbReference>
<feature type="transmembrane region" description="Helical" evidence="6">
    <location>
        <begin position="40"/>
        <end position="63"/>
    </location>
</feature>
<evidence type="ECO:0000256" key="3">
    <source>
        <dbReference type="ARBA" id="ARBA00022989"/>
    </source>
</evidence>
<feature type="transmembrane region" description="Helical" evidence="6">
    <location>
        <begin position="463"/>
        <end position="486"/>
    </location>
</feature>
<keyword evidence="3 6" id="KW-1133">Transmembrane helix</keyword>
<evidence type="ECO:0000313" key="9">
    <source>
        <dbReference type="RefSeq" id="XP_031557354.1"/>
    </source>
</evidence>
<proteinExistence type="predicted"/>
<evidence type="ECO:0000256" key="1">
    <source>
        <dbReference type="ARBA" id="ARBA00004141"/>
    </source>
</evidence>
<feature type="transmembrane region" description="Helical" evidence="6">
    <location>
        <begin position="109"/>
        <end position="130"/>
    </location>
</feature>
<dbReference type="SUPFAM" id="SSF103473">
    <property type="entry name" value="MFS general substrate transporter"/>
    <property type="match status" value="1"/>
</dbReference>
<feature type="region of interest" description="Disordered" evidence="5">
    <location>
        <begin position="1"/>
        <end position="20"/>
    </location>
</feature>
<dbReference type="AlphaFoldDB" id="A0A6P8HLS3"/>
<feature type="transmembrane region" description="Helical" evidence="6">
    <location>
        <begin position="400"/>
        <end position="423"/>
    </location>
</feature>
<dbReference type="Proteomes" id="UP000515163">
    <property type="component" value="Unplaced"/>
</dbReference>
<keyword evidence="2 6" id="KW-0812">Transmembrane</keyword>
<keyword evidence="4 6" id="KW-0472">Membrane</keyword>
<feature type="transmembrane region" description="Helical" evidence="6">
    <location>
        <begin position="142"/>
        <end position="160"/>
    </location>
</feature>
<evidence type="ECO:0000256" key="4">
    <source>
        <dbReference type="ARBA" id="ARBA00023136"/>
    </source>
</evidence>
<dbReference type="GeneID" id="116293988"/>
<feature type="transmembrane region" description="Helical" evidence="6">
    <location>
        <begin position="346"/>
        <end position="368"/>
    </location>
</feature>
<evidence type="ECO:0000259" key="7">
    <source>
        <dbReference type="PROSITE" id="PS50850"/>
    </source>
</evidence>
<comment type="subcellular location">
    <subcellularLocation>
        <location evidence="1">Membrane</location>
        <topology evidence="1">Multi-pass membrane protein</topology>
    </subcellularLocation>
</comment>
<evidence type="ECO:0000256" key="6">
    <source>
        <dbReference type="SAM" id="Phobius"/>
    </source>
</evidence>
<evidence type="ECO:0000313" key="8">
    <source>
        <dbReference type="Proteomes" id="UP000515163"/>
    </source>
</evidence>
<dbReference type="InterPro" id="IPR036259">
    <property type="entry name" value="MFS_trans_sf"/>
</dbReference>
<keyword evidence="8" id="KW-1185">Reference proteome</keyword>
<feature type="transmembrane region" description="Helical" evidence="6">
    <location>
        <begin position="317"/>
        <end position="340"/>
    </location>
</feature>
<evidence type="ECO:0000256" key="2">
    <source>
        <dbReference type="ARBA" id="ARBA00022692"/>
    </source>
</evidence>
<dbReference type="Gene3D" id="1.20.1250.20">
    <property type="entry name" value="MFS general substrate transporter like domains"/>
    <property type="match status" value="1"/>
</dbReference>
<sequence>MDEKLGSSESTPKSPLERSEGHEFDDVFNHVKSFGRYQKIVYFSLHMLIFPITTQFDALVFAFSTPNFHCETANVTCPSKKCCKGCTSYVFDGPFNSTVSEWNLVCDRAYLGAIIQSCYFAGMTIGSFATGMISDAWGRKKCIFFSTAIMLLGGIGSSVVDCISFLGFLRFVVGFGLSGAMLALYIYCVELVGPKRRTLVGNITFVYFSGFGIGAVFFAYFIREWRMLLLVLTLPAVLLFPFWRVMPESPRWLIANNKLDEAERILMKFGGKRGRPIDRDQLRKLILDVREDQVNKEASAKRYTPLDLVRTAKMRKWAIIMSYQWFVVALVSFGILLFVSQLAGSVYLNFLIITTAQAFKVVLTYFVFLKFGRRIGHAGFIVLVGTILLLVLAVNKDYPWATTVLSLLGYILIDCNWTGVYIITPELFPTVLRNTAQGTGSTSARIGGILAPFVAMMSQLPGFGIAGPVIIFGVLALIAGVMMYWIPETLYAPMHQTIEEAEAAKEDFGIPCFGGRNKTALEVGSDIEISKL</sequence>
<feature type="transmembrane region" description="Helical" evidence="6">
    <location>
        <begin position="199"/>
        <end position="222"/>
    </location>
</feature>